<name>A0A437RT03_9BURK</name>
<comment type="similarity">
    <text evidence="1">Belongs to the glycosyl hydrolase 13 family.</text>
</comment>
<dbReference type="Proteomes" id="UP000285575">
    <property type="component" value="Unassembled WGS sequence"/>
</dbReference>
<feature type="domain" description="Pullulanase N2" evidence="9">
    <location>
        <begin position="308"/>
        <end position="423"/>
    </location>
</feature>
<dbReference type="Pfam" id="PF02922">
    <property type="entry name" value="CBM_48"/>
    <property type="match status" value="1"/>
</dbReference>
<keyword evidence="11" id="KW-1185">Reference proteome</keyword>
<dbReference type="AlphaFoldDB" id="A0A437RT03"/>
<dbReference type="Gene3D" id="2.60.40.10">
    <property type="entry name" value="Immunoglobulins"/>
    <property type="match status" value="1"/>
</dbReference>
<dbReference type="InterPro" id="IPR013784">
    <property type="entry name" value="Carb-bd-like_fold"/>
</dbReference>
<dbReference type="SUPFAM" id="SSF81296">
    <property type="entry name" value="E set domains"/>
    <property type="match status" value="2"/>
</dbReference>
<dbReference type="InterPro" id="IPR040671">
    <property type="entry name" value="Pullulanase_N2"/>
</dbReference>
<dbReference type="GO" id="GO:0005975">
    <property type="term" value="P:carbohydrate metabolic process"/>
    <property type="evidence" value="ECO:0007669"/>
    <property type="project" value="InterPro"/>
</dbReference>
<evidence type="ECO:0000259" key="7">
    <source>
        <dbReference type="Pfam" id="PF03714"/>
    </source>
</evidence>
<dbReference type="Pfam" id="PF03714">
    <property type="entry name" value="PUD"/>
    <property type="match status" value="2"/>
</dbReference>
<evidence type="ECO:0000259" key="9">
    <source>
        <dbReference type="Pfam" id="PF17967"/>
    </source>
</evidence>
<gene>
    <name evidence="10" type="ORF">EOE66_03085</name>
</gene>
<dbReference type="Gene3D" id="3.20.20.80">
    <property type="entry name" value="Glycosidases"/>
    <property type="match status" value="1"/>
</dbReference>
<dbReference type="InterPro" id="IPR024561">
    <property type="entry name" value="Pullul_strch_C"/>
</dbReference>
<dbReference type="CDD" id="cd02860">
    <property type="entry name" value="E_set_Pullulanase"/>
    <property type="match status" value="1"/>
</dbReference>
<feature type="domain" description="Alpha-1,6-glucosidases pullulanase-type C-terminal" evidence="8">
    <location>
        <begin position="1005"/>
        <end position="1169"/>
    </location>
</feature>
<dbReference type="Gene3D" id="2.60.40.1180">
    <property type="entry name" value="Golgi alpha-mannosidase II"/>
    <property type="match status" value="1"/>
</dbReference>
<dbReference type="SUPFAM" id="SSF49452">
    <property type="entry name" value="Starch-binding domain-like"/>
    <property type="match status" value="2"/>
</dbReference>
<evidence type="ECO:0000256" key="2">
    <source>
        <dbReference type="ARBA" id="ARBA00022729"/>
    </source>
</evidence>
<evidence type="ECO:0000256" key="3">
    <source>
        <dbReference type="ARBA" id="ARBA00022801"/>
    </source>
</evidence>
<evidence type="ECO:0000256" key="1">
    <source>
        <dbReference type="ARBA" id="ARBA00008061"/>
    </source>
</evidence>
<dbReference type="InterPro" id="IPR005323">
    <property type="entry name" value="CBM41_pullulanase"/>
</dbReference>
<feature type="domain" description="Pullulanase carbohydrate-binding module 41" evidence="7">
    <location>
        <begin position="168"/>
        <end position="295"/>
    </location>
</feature>
<dbReference type="Gene3D" id="2.60.40.1130">
    <property type="entry name" value="Rab geranylgeranyltransferase alpha-subunit, insert domain"/>
    <property type="match status" value="1"/>
</dbReference>
<dbReference type="SUPFAM" id="SSF51445">
    <property type="entry name" value="(Trans)glycosidases"/>
    <property type="match status" value="1"/>
</dbReference>
<dbReference type="GO" id="GO:0030246">
    <property type="term" value="F:carbohydrate binding"/>
    <property type="evidence" value="ECO:0007669"/>
    <property type="project" value="InterPro"/>
</dbReference>
<dbReference type="CDD" id="cd10315">
    <property type="entry name" value="CBM41_pullulanase"/>
    <property type="match status" value="2"/>
</dbReference>
<keyword evidence="2" id="KW-0732">Signal</keyword>
<evidence type="ECO:0000256" key="4">
    <source>
        <dbReference type="ARBA" id="ARBA00023295"/>
    </source>
</evidence>
<dbReference type="GO" id="GO:0004553">
    <property type="term" value="F:hydrolase activity, hydrolyzing O-glycosyl compounds"/>
    <property type="evidence" value="ECO:0007669"/>
    <property type="project" value="InterPro"/>
</dbReference>
<evidence type="ECO:0000256" key="5">
    <source>
        <dbReference type="SAM" id="MobiDB-lite"/>
    </source>
</evidence>
<accession>A0A437RT03</accession>
<dbReference type="CDD" id="cd11341">
    <property type="entry name" value="AmyAc_Pullulanase_LD-like"/>
    <property type="match status" value="1"/>
</dbReference>
<dbReference type="InterPro" id="IPR013783">
    <property type="entry name" value="Ig-like_fold"/>
</dbReference>
<sequence length="1171" mass="123830">MLAGCGGGGGGAAEAPAPTPPVAPAPDARLALGNAGFATVLNAQPANPAASAPAPGGTATTLTVNYRRPAGDYTGWTLHTWDAAVETPWTAGRTASSTTAFGQVIEVPLAAQSGSVGYIFHKGDEKDHAGADQRYTLKPGRNEIWRIQGDPVTYTSNPLGASAPNLHTVRVRYLRFAGDYSAYGLHLWPSNGMDTARMPAGVTLDQWAAPVAFSAMPGYAAPSAAAAEVVFDIPVLNPQGDANRTALEFIVHGFPPKSDDKDGRNDNIRVNYAALSISAGVGEIWLVQGDATVYTAKPDTRSASTRDARAFWLNKQLIQWPRVDGGGVVKLYHSATGQITAPLDGNVGGADGFITLDRYTGTVPAAAAQRFKWIDTGAVFAVKDADAARLPTLLKSQLVLVQETAAGKVQNATTAQHAAALDDLYAAAANVTDLGVSIGGGNTRFKLWAPTAQKVLVFTYDTATGDATTVDEMAMDAATGVWSAQRTGDLSGKYYRFAVEVFARGTGLVRNLVTDPYSISLATDSARSYIADLGAAALKPAGWDASAVPAKVQASTDMVVYELHVRDFSASDSTVSAANRGKYLAFTEANSNGMKHLKAIADAGVTDVHLLPTYDLASIPESGCTTPTPTGAANAETQQAAVTASAGTDCFNWGYDPWHYNAPEGSYASTAADGARRIVEFRQMVMGLHAAGLRVGMDVVYNHTTASGQNAKSVLDRIVPGYYHRLDANGAVTNSTCCDNTATEHLMMGKLMIDSAALWAKEYKIASFRFDLMGHQPRAVMEQLQTRVNAAAGRTVQLFGEGWNFGEVINGTRFAQAAQGGLGGTGIGTFGDKMRDAVRGGGCCDSGSQLVSNQGFINGLWYDPNPSAGNRPLNDLRWYGDLIKGALAGSIADYTLVTHWDATLQLKNLGGDGGVPVGYATQPGEVVNYVENHDNQTLFDVNAMKLPAATSKADRARVQLLGVATVALAQGTAYFHAGIDTLRSKSLDRNSYDSGDWFNKLDWTYTDNNFGVGLPRAADNQNTWGLMRPVLANADIKPTATEIAWMRDAFRDLLKIRSGTTLLRLRTAADIQQRLQFHNLGSNQLPTVIAATVDGTGYAGANHRKLTYVMNVGTTAQTLTVPALAGQGYVLHPVQAAATAADRRVATEARFDITSGAFTVPARSVAVFVVN</sequence>
<dbReference type="Pfam" id="PF17967">
    <property type="entry name" value="Pullulanase_N2"/>
    <property type="match status" value="1"/>
</dbReference>
<evidence type="ECO:0000259" key="8">
    <source>
        <dbReference type="Pfam" id="PF11852"/>
    </source>
</evidence>
<protein>
    <submittedName>
        <fullName evidence="10">DUF3372 domain-containing protein</fullName>
    </submittedName>
</protein>
<organism evidence="10 11">
    <name type="scientific">Rubrivivax rivuli</name>
    <dbReference type="NCBI Taxonomy" id="1862385"/>
    <lineage>
        <taxon>Bacteria</taxon>
        <taxon>Pseudomonadati</taxon>
        <taxon>Pseudomonadota</taxon>
        <taxon>Betaproteobacteria</taxon>
        <taxon>Burkholderiales</taxon>
        <taxon>Sphaerotilaceae</taxon>
        <taxon>Rubrivivax</taxon>
    </lineage>
</organism>
<reference evidence="10 11" key="1">
    <citation type="submission" date="2019-01" db="EMBL/GenBank/DDBJ databases">
        <authorList>
            <person name="Chen W.-M."/>
        </authorList>
    </citation>
    <scope>NUCLEOTIDE SEQUENCE [LARGE SCALE GENOMIC DNA]</scope>
    <source>
        <strain evidence="10 11">KYPY4</strain>
    </source>
</reference>
<dbReference type="OrthoDB" id="9800174at2"/>
<evidence type="ECO:0000313" key="11">
    <source>
        <dbReference type="Proteomes" id="UP000285575"/>
    </source>
</evidence>
<dbReference type="Pfam" id="PF11852">
    <property type="entry name" value="Pullul_strch_C"/>
    <property type="match status" value="1"/>
</dbReference>
<feature type="compositionally biased region" description="Gly residues" evidence="5">
    <location>
        <begin position="1"/>
        <end position="12"/>
    </location>
</feature>
<dbReference type="InterPro" id="IPR014756">
    <property type="entry name" value="Ig_E-set"/>
</dbReference>
<keyword evidence="3" id="KW-0378">Hydrolase</keyword>
<dbReference type="InterPro" id="IPR017853">
    <property type="entry name" value="GH"/>
</dbReference>
<dbReference type="SUPFAM" id="SSF51011">
    <property type="entry name" value="Glycosyl hydrolase domain"/>
    <property type="match status" value="1"/>
</dbReference>
<dbReference type="InterPro" id="IPR013780">
    <property type="entry name" value="Glyco_hydro_b"/>
</dbReference>
<evidence type="ECO:0000259" key="6">
    <source>
        <dbReference type="Pfam" id="PF02922"/>
    </source>
</evidence>
<dbReference type="EMBL" id="SACR01000001">
    <property type="protein sequence ID" value="RVU49892.1"/>
    <property type="molecule type" value="Genomic_DNA"/>
</dbReference>
<dbReference type="InterPro" id="IPR004193">
    <property type="entry name" value="Glyco_hydro_13_N"/>
</dbReference>
<dbReference type="PANTHER" id="PTHR43002">
    <property type="entry name" value="GLYCOGEN DEBRANCHING ENZYME"/>
    <property type="match status" value="1"/>
</dbReference>
<proteinExistence type="inferred from homology"/>
<evidence type="ECO:0000313" key="10">
    <source>
        <dbReference type="EMBL" id="RVU49892.1"/>
    </source>
</evidence>
<dbReference type="Gene3D" id="2.60.40.1110">
    <property type="match status" value="2"/>
</dbReference>
<comment type="caution">
    <text evidence="10">The sequence shown here is derived from an EMBL/GenBank/DDBJ whole genome shotgun (WGS) entry which is preliminary data.</text>
</comment>
<feature type="region of interest" description="Disordered" evidence="5">
    <location>
        <begin position="1"/>
        <end position="25"/>
    </location>
</feature>
<feature type="domain" description="Glycoside hydrolase family 13 N-terminal" evidence="6">
    <location>
        <begin position="434"/>
        <end position="518"/>
    </location>
</feature>
<keyword evidence="4" id="KW-0326">Glycosidase</keyword>
<feature type="domain" description="Pullulanase carbohydrate-binding module 41" evidence="7">
    <location>
        <begin position="61"/>
        <end position="155"/>
    </location>
</feature>